<feature type="domain" description="ISXO2-like transposase" evidence="1">
    <location>
        <begin position="1"/>
        <end position="96"/>
    </location>
</feature>
<reference evidence="2" key="1">
    <citation type="journal article" date="2014" name="Int. J. Syst. Evol. Microbiol.">
        <title>Complete genome sequence of Corynebacterium casei LMG S-19264T (=DSM 44701T), isolated from a smear-ripened cheese.</title>
        <authorList>
            <consortium name="US DOE Joint Genome Institute (JGI-PGF)"/>
            <person name="Walter F."/>
            <person name="Albersmeier A."/>
            <person name="Kalinowski J."/>
            <person name="Ruckert C."/>
        </authorList>
    </citation>
    <scope>NUCLEOTIDE SEQUENCE</scope>
    <source>
        <strain evidence="2">KCTC 23224</strain>
    </source>
</reference>
<dbReference type="EMBL" id="BMYF01000010">
    <property type="protein sequence ID" value="GHB37453.1"/>
    <property type="molecule type" value="Genomic_DNA"/>
</dbReference>
<dbReference type="SMART" id="SM01126">
    <property type="entry name" value="DDE_Tnp_IS1595"/>
    <property type="match status" value="1"/>
</dbReference>
<protein>
    <recommendedName>
        <fullName evidence="1">ISXO2-like transposase domain-containing protein</fullName>
    </recommendedName>
</protein>
<keyword evidence="3" id="KW-1185">Reference proteome</keyword>
<proteinExistence type="predicted"/>
<evidence type="ECO:0000313" key="2">
    <source>
        <dbReference type="EMBL" id="GHB37453.1"/>
    </source>
</evidence>
<comment type="caution">
    <text evidence="2">The sequence shown here is derived from an EMBL/GenBank/DDBJ whole genome shotgun (WGS) entry which is preliminary data.</text>
</comment>
<dbReference type="Proteomes" id="UP000642809">
    <property type="component" value="Unassembled WGS sequence"/>
</dbReference>
<dbReference type="InterPro" id="IPR024445">
    <property type="entry name" value="Tnp_ISXO2-like"/>
</dbReference>
<evidence type="ECO:0000313" key="3">
    <source>
        <dbReference type="Proteomes" id="UP000642809"/>
    </source>
</evidence>
<dbReference type="NCBIfam" id="NF033547">
    <property type="entry name" value="transpos_IS1595"/>
    <property type="match status" value="1"/>
</dbReference>
<accession>A0A8J3CX72</accession>
<evidence type="ECO:0000259" key="1">
    <source>
        <dbReference type="SMART" id="SM01126"/>
    </source>
</evidence>
<reference evidence="2" key="2">
    <citation type="submission" date="2020-09" db="EMBL/GenBank/DDBJ databases">
        <authorList>
            <person name="Sun Q."/>
            <person name="Kim S."/>
        </authorList>
    </citation>
    <scope>NUCLEOTIDE SEQUENCE</scope>
    <source>
        <strain evidence="2">KCTC 23224</strain>
    </source>
</reference>
<organism evidence="2 3">
    <name type="scientific">Mongoliitalea lutea</name>
    <dbReference type="NCBI Taxonomy" id="849756"/>
    <lineage>
        <taxon>Bacteria</taxon>
        <taxon>Pseudomonadati</taxon>
        <taxon>Bacteroidota</taxon>
        <taxon>Cytophagia</taxon>
        <taxon>Cytophagales</taxon>
        <taxon>Cyclobacteriaceae</taxon>
        <taxon>Mongoliitalea</taxon>
    </lineage>
</organism>
<dbReference type="Pfam" id="PF12762">
    <property type="entry name" value="DDE_Tnp_IS1595"/>
    <property type="match status" value="1"/>
</dbReference>
<gene>
    <name evidence="2" type="ORF">GCM10008106_18340</name>
</gene>
<name>A0A8J3CX72_9BACT</name>
<sequence length="127" mass="14956">MKVLTDVTKETVEQFVEESIDTESVLFTNENTACVNLERLVEEHIKIKSSPDSTKVALNWVHVAISNLKRNLLGIYHMVSEKYLQNYLYEFVYKLNRKFFGEKLFNRLIFAAIYPYVQHSEKSDFLI</sequence>
<dbReference type="AlphaFoldDB" id="A0A8J3CX72"/>